<comment type="caution">
    <text evidence="1">The sequence shown here is derived from an EMBL/GenBank/DDBJ whole genome shotgun (WGS) entry which is preliminary data.</text>
</comment>
<evidence type="ECO:0000313" key="2">
    <source>
        <dbReference type="Proteomes" id="UP000789901"/>
    </source>
</evidence>
<gene>
    <name evidence="1" type="ORF">GMARGA_LOCUS43942</name>
</gene>
<feature type="non-terminal residue" evidence="1">
    <location>
        <position position="90"/>
    </location>
</feature>
<name>A0ABN7XIL8_GIGMA</name>
<sequence>ESIQFLIEENIIQSPEKCQFCNEKMYLYLKVNVFRCKNTDCKKMITVFKNSFFSQHRLKCNDILLIGYFWIHKLRIQQIHNITSISRLSI</sequence>
<dbReference type="Proteomes" id="UP000789901">
    <property type="component" value="Unassembled WGS sequence"/>
</dbReference>
<keyword evidence="2" id="KW-1185">Reference proteome</keyword>
<dbReference type="EMBL" id="CAJVQB010146114">
    <property type="protein sequence ID" value="CAG8855121.1"/>
    <property type="molecule type" value="Genomic_DNA"/>
</dbReference>
<reference evidence="1 2" key="1">
    <citation type="submission" date="2021-06" db="EMBL/GenBank/DDBJ databases">
        <authorList>
            <person name="Kallberg Y."/>
            <person name="Tangrot J."/>
            <person name="Rosling A."/>
        </authorList>
    </citation>
    <scope>NUCLEOTIDE SEQUENCE [LARGE SCALE GENOMIC DNA]</scope>
    <source>
        <strain evidence="1 2">120-4 pot B 10/14</strain>
    </source>
</reference>
<organism evidence="1 2">
    <name type="scientific">Gigaspora margarita</name>
    <dbReference type="NCBI Taxonomy" id="4874"/>
    <lineage>
        <taxon>Eukaryota</taxon>
        <taxon>Fungi</taxon>
        <taxon>Fungi incertae sedis</taxon>
        <taxon>Mucoromycota</taxon>
        <taxon>Glomeromycotina</taxon>
        <taxon>Glomeromycetes</taxon>
        <taxon>Diversisporales</taxon>
        <taxon>Gigasporaceae</taxon>
        <taxon>Gigaspora</taxon>
    </lineage>
</organism>
<accession>A0ABN7XIL8</accession>
<protein>
    <submittedName>
        <fullName evidence="1">9288_t:CDS:1</fullName>
    </submittedName>
</protein>
<proteinExistence type="predicted"/>
<feature type="non-terminal residue" evidence="1">
    <location>
        <position position="1"/>
    </location>
</feature>
<evidence type="ECO:0000313" key="1">
    <source>
        <dbReference type="EMBL" id="CAG8855121.1"/>
    </source>
</evidence>